<proteinExistence type="predicted"/>
<dbReference type="EMBL" id="OIVN01002223">
    <property type="protein sequence ID" value="SPD01644.1"/>
    <property type="molecule type" value="Genomic_DNA"/>
</dbReference>
<name>A0A2N9GQW9_FAGSY</name>
<evidence type="ECO:0000313" key="1">
    <source>
        <dbReference type="EMBL" id="SPD01644.1"/>
    </source>
</evidence>
<reference evidence="1" key="1">
    <citation type="submission" date="2018-02" db="EMBL/GenBank/DDBJ databases">
        <authorList>
            <person name="Cohen D.B."/>
            <person name="Kent A.D."/>
        </authorList>
    </citation>
    <scope>NUCLEOTIDE SEQUENCE</scope>
</reference>
<gene>
    <name evidence="1" type="ORF">FSB_LOCUS29526</name>
</gene>
<protein>
    <submittedName>
        <fullName evidence="1">Uncharacterized protein</fullName>
    </submittedName>
</protein>
<sequence>MTITPYDIHRLTGLRVDRLTPTFSAFPTRFRADREYLGMDLGATISNLPSLLHAFVAAPQNTVEEATRMAKAFLLNLAMAYFVRALSMRPRSHQRESMRELLDSLISDQITWDAWTGVERIGVSEMEGEGRHGRNSETLVDPCQTPHMTSRDSYGKRAIYGICLKVAYATLTVAYAVSKWRHVAAEKSAFNMAQLSRLYEGSGVCAVYMAERVTHQLGMGKTWCMYLHCSLPCSLEAPGEIINLWRSSVCYFEQLVEDDILAGDGHGVAHPKGLQDIILPQWTVPVYCANGSISEIQDTRRTDVLGHSCRFELYDLVVWEHEVGDDELLARPLLETTRQQQQRCSS</sequence>
<dbReference type="AlphaFoldDB" id="A0A2N9GQW9"/>
<organism evidence="1">
    <name type="scientific">Fagus sylvatica</name>
    <name type="common">Beechnut</name>
    <dbReference type="NCBI Taxonomy" id="28930"/>
    <lineage>
        <taxon>Eukaryota</taxon>
        <taxon>Viridiplantae</taxon>
        <taxon>Streptophyta</taxon>
        <taxon>Embryophyta</taxon>
        <taxon>Tracheophyta</taxon>
        <taxon>Spermatophyta</taxon>
        <taxon>Magnoliopsida</taxon>
        <taxon>eudicotyledons</taxon>
        <taxon>Gunneridae</taxon>
        <taxon>Pentapetalae</taxon>
        <taxon>rosids</taxon>
        <taxon>fabids</taxon>
        <taxon>Fagales</taxon>
        <taxon>Fagaceae</taxon>
        <taxon>Fagus</taxon>
    </lineage>
</organism>
<accession>A0A2N9GQW9</accession>